<evidence type="ECO:0000313" key="1">
    <source>
        <dbReference type="EMBL" id="QUC65997.1"/>
    </source>
</evidence>
<organism evidence="1 2">
    <name type="scientific">Aristaeella hokkaidonensis</name>
    <dbReference type="NCBI Taxonomy" id="3046382"/>
    <lineage>
        <taxon>Bacteria</taxon>
        <taxon>Bacillati</taxon>
        <taxon>Bacillota</taxon>
        <taxon>Clostridia</taxon>
        <taxon>Eubacteriales</taxon>
        <taxon>Aristaeellaceae</taxon>
        <taxon>Aristaeella</taxon>
    </lineage>
</organism>
<protein>
    <submittedName>
        <fullName evidence="1">Extracellular solute-binding protein</fullName>
    </submittedName>
</protein>
<evidence type="ECO:0000313" key="2">
    <source>
        <dbReference type="Proteomes" id="UP000682782"/>
    </source>
</evidence>
<dbReference type="EMBL" id="CP068393">
    <property type="protein sequence ID" value="QUC65997.1"/>
    <property type="molecule type" value="Genomic_DNA"/>
</dbReference>
<gene>
    <name evidence="1" type="ORF">JYE49_08925</name>
</gene>
<keyword evidence="2" id="KW-1185">Reference proteome</keyword>
<reference evidence="1" key="1">
    <citation type="submission" date="2021-01" db="EMBL/GenBank/DDBJ databases">
        <title>Complete genome sequence of Clostridiales bacterium R-7.</title>
        <authorList>
            <person name="Mahoney-Kurpe S.C."/>
            <person name="Palevich N."/>
            <person name="Koike S."/>
            <person name="Moon C.D."/>
            <person name="Attwood G.T."/>
        </authorList>
    </citation>
    <scope>NUCLEOTIDE SEQUENCE</scope>
    <source>
        <strain evidence="1">R-7</strain>
    </source>
</reference>
<accession>A0AC61MUM9</accession>
<dbReference type="Proteomes" id="UP000682782">
    <property type="component" value="Chromosome"/>
</dbReference>
<proteinExistence type="predicted"/>
<name>A0AC61MUM9_9FIRM</name>
<sequence>MKRLICILLAVFALILSGIAGAQAKTLRVVGEFYDLPKAMQWYKDWVKLHPRDELKVNTSIYPTYQNAEDLIKALEAKKGKYSVMRIQSVYADWEQVRDSGLLVDLSGSEQLTSYVGRMYSVFQEMVYKDGKLTGVPCASCVDWAGLCCNPECWEKAGYGTEDVPTCFLELLDFLEKWAERNEAEPTGISLMQTYLFVNFARDSYTDWLSRFYVDQYVNQCLRQGEKPVFNTPEAITILKKIAWIGEALYECDSKVPRTEIQWETEGEYGFHTSWLLEDGMYGSYIIPCRVTKDAPVIYPVHMEILCIPQNAPERELALEFVEHYIQHVNDAIPSDDMSYETRDYLEWKSQLLTDAEATDSYREMVSHMEYSHRNYEIPYAQKIQKAISKFAAGSISAEELVVIIDESITAGLGSDNPGD</sequence>